<sequence>MESDAKATRSELLDVLSEVKTRVQDKLGIVDFPMPQFILIGSQSVGKSRLVESFAGEQFNFISGTLGSRRPTVLEFRNVASVAESKWYILDKDTKQWQHKPTMQVMEIVGVAHSSLGNSVSEEPIHVRVESNKCVDMQIVDLPGYRGFARDEAGRILCHQIEALNSSFLLDPRNVVLCVEEAGDAANLSSLRRVSECDPEYKRTILIRNKLDKYYGDLNGDNVNKWLEGFGDLPKNLVKFALTLPHWSDGAPPPKRLADLRDEMDTNDLNKLAALGTAKKFLSMVGFGNFAMYMEKRIERMFVEAINPVLTKLRDLEGDMRQREEDLNEELQQSDPTQMLATVRACGMSFANCLNHVMEGFIRSDINRMTLDDELREFHNYHQKLGDAEEFLALPSEDFGSLEDYIEYLRGYIKVPAFEVAINGGAQFRRLMFEVETFLRFSEIGTETKKRDVLQSFGISMSSVTWREVVVKLLNHDAHLPLQKRVKYVGQRVKWFFEQQKEPIVQFMKSLKGSPDEKIYSVLYSKHAKMIEENQTIRKLVFDTFDNVVERQLQQFVDLFKSTLHATFSNPWVFLKKTTARLEDDDIGAECLLPSLDDTKARIPQEIQSRTGIERTVTKWLYDIPMEPHRIDEAVDLVQLLVLKVYSHIRSQVCDQVELFAESFFKLPLMRRLEEDMIRMELSEVDREGYRVRREKLQKEATANANGLREVQDCLKVLSNFALKKMSPA</sequence>
<dbReference type="EMBL" id="HBNR01070624">
    <property type="protein sequence ID" value="CAE4645237.1"/>
    <property type="molecule type" value="Transcribed_RNA"/>
</dbReference>
<dbReference type="GO" id="GO:0016020">
    <property type="term" value="C:membrane"/>
    <property type="evidence" value="ECO:0007669"/>
    <property type="project" value="TreeGrafter"/>
</dbReference>
<dbReference type="SUPFAM" id="SSF52540">
    <property type="entry name" value="P-loop containing nucleoside triphosphate hydrolases"/>
    <property type="match status" value="1"/>
</dbReference>
<dbReference type="Pfam" id="PF00350">
    <property type="entry name" value="Dynamin_N"/>
    <property type="match status" value="1"/>
</dbReference>
<evidence type="ECO:0000259" key="1">
    <source>
        <dbReference type="PROSITE" id="PS51718"/>
    </source>
</evidence>
<reference evidence="2" key="1">
    <citation type="submission" date="2021-01" db="EMBL/GenBank/DDBJ databases">
        <authorList>
            <person name="Corre E."/>
            <person name="Pelletier E."/>
            <person name="Niang G."/>
            <person name="Scheremetjew M."/>
            <person name="Finn R."/>
            <person name="Kale V."/>
            <person name="Holt S."/>
            <person name="Cochrane G."/>
            <person name="Meng A."/>
            <person name="Brown T."/>
            <person name="Cohen L."/>
        </authorList>
    </citation>
    <scope>NUCLEOTIDE SEQUENCE</scope>
    <source>
        <strain evidence="2">CCMP3105</strain>
    </source>
</reference>
<gene>
    <name evidence="2" type="ORF">AMON00008_LOCUS50021</name>
</gene>
<dbReference type="PRINTS" id="PR00195">
    <property type="entry name" value="DYNAMIN"/>
</dbReference>
<dbReference type="GO" id="GO:0005737">
    <property type="term" value="C:cytoplasm"/>
    <property type="evidence" value="ECO:0007669"/>
    <property type="project" value="TreeGrafter"/>
</dbReference>
<proteinExistence type="predicted"/>
<dbReference type="GO" id="GO:0003924">
    <property type="term" value="F:GTPase activity"/>
    <property type="evidence" value="ECO:0007669"/>
    <property type="project" value="InterPro"/>
</dbReference>
<dbReference type="SMART" id="SM00053">
    <property type="entry name" value="DYNc"/>
    <property type="match status" value="1"/>
</dbReference>
<dbReference type="InterPro" id="IPR022812">
    <property type="entry name" value="Dynamin"/>
</dbReference>
<dbReference type="PROSITE" id="PS51718">
    <property type="entry name" value="G_DYNAMIN_2"/>
    <property type="match status" value="1"/>
</dbReference>
<dbReference type="InterPro" id="IPR030381">
    <property type="entry name" value="G_DYNAMIN_dom"/>
</dbReference>
<dbReference type="PANTHER" id="PTHR11566">
    <property type="entry name" value="DYNAMIN"/>
    <property type="match status" value="1"/>
</dbReference>
<dbReference type="InterPro" id="IPR045063">
    <property type="entry name" value="Dynamin_N"/>
</dbReference>
<dbReference type="InterPro" id="IPR001401">
    <property type="entry name" value="Dynamin_GTPase"/>
</dbReference>
<name>A0A7S4SH21_9DINO</name>
<dbReference type="GO" id="GO:0005874">
    <property type="term" value="C:microtubule"/>
    <property type="evidence" value="ECO:0007669"/>
    <property type="project" value="TreeGrafter"/>
</dbReference>
<dbReference type="Gene3D" id="3.40.50.300">
    <property type="entry name" value="P-loop containing nucleotide triphosphate hydrolases"/>
    <property type="match status" value="1"/>
</dbReference>
<feature type="domain" description="Dynamin-type G" evidence="1">
    <location>
        <begin position="31"/>
        <end position="308"/>
    </location>
</feature>
<organism evidence="2">
    <name type="scientific">Alexandrium monilatum</name>
    <dbReference type="NCBI Taxonomy" id="311494"/>
    <lineage>
        <taxon>Eukaryota</taxon>
        <taxon>Sar</taxon>
        <taxon>Alveolata</taxon>
        <taxon>Dinophyceae</taxon>
        <taxon>Gonyaulacales</taxon>
        <taxon>Pyrocystaceae</taxon>
        <taxon>Alexandrium</taxon>
    </lineage>
</organism>
<dbReference type="GO" id="GO:0008017">
    <property type="term" value="F:microtubule binding"/>
    <property type="evidence" value="ECO:0007669"/>
    <property type="project" value="TreeGrafter"/>
</dbReference>
<dbReference type="PANTHER" id="PTHR11566:SF169">
    <property type="entry name" value="DYNAMIN-LIKE PROTEIN C"/>
    <property type="match status" value="1"/>
</dbReference>
<evidence type="ECO:0000313" key="2">
    <source>
        <dbReference type="EMBL" id="CAE4645237.1"/>
    </source>
</evidence>
<protein>
    <recommendedName>
        <fullName evidence="1">Dynamin-type G domain-containing protein</fullName>
    </recommendedName>
</protein>
<dbReference type="GO" id="GO:0005525">
    <property type="term" value="F:GTP binding"/>
    <property type="evidence" value="ECO:0007669"/>
    <property type="project" value="InterPro"/>
</dbReference>
<accession>A0A7S4SH21</accession>
<dbReference type="AlphaFoldDB" id="A0A7S4SH21"/>
<dbReference type="InterPro" id="IPR027417">
    <property type="entry name" value="P-loop_NTPase"/>
</dbReference>